<keyword evidence="9 16" id="KW-1015">Disulfide bond</keyword>
<dbReference type="InterPro" id="IPR013785">
    <property type="entry name" value="Aldolase_TIM"/>
</dbReference>
<proteinExistence type="inferred from homology"/>
<dbReference type="Bgee" id="ENSAMXG00000041352">
    <property type="expression patterns" value="Expressed in intestine and 14 other cell types or tissues"/>
</dbReference>
<dbReference type="AlphaFoldDB" id="A0A3B1JIY0"/>
<sequence>MDATCRTGPLIFLCVFVTFPVLAWPRSGLKSLPHLPFFTVWNAPTETCATRYGVELDLSVFDIVHNKNQTFIGKNIAIFYSDKFGLYPHYDHQKISVYGGVPQNASLSDHIWQADSDLRKAVPDRDFHGLAVLDWESWRPLWERNWDSKEVYWQGSKVLVKNKHPDWRPEQIEAEAEKDFEKAAQAFMVETLKQCQSERPKGLWGFYGFPCCYNYQYKKNGTYTGECPPQELKRNDRLSWLWNVSTALYPDIYLDLGLRRHNHDILLYSRHRILEGLRVRELVNPIKPPVIPYARIVFTYSLEFLTQEELVYTIGESVALGAAGIVLWGDATFSKSKGTCQAVKDYLDTTLGRYVVNVTEAASVCSQALCSARGRCQRRDPGSGAYLHLDPAVWNIVHRADPPDGPPDGPSYLIERRVSSDEGERSRFIELFKCQCFPGWEGEHCQKQGSGSVTAEHH</sequence>
<dbReference type="Ensembl" id="ENSAMXT00000039042.1">
    <property type="protein sequence ID" value="ENSAMXP00000042367.1"/>
    <property type="gene ID" value="ENSAMXG00000041352.1"/>
</dbReference>
<evidence type="ECO:0000256" key="6">
    <source>
        <dbReference type="ARBA" id="ARBA00022536"/>
    </source>
</evidence>
<evidence type="ECO:0000256" key="4">
    <source>
        <dbReference type="ARBA" id="ARBA00008871"/>
    </source>
</evidence>
<dbReference type="GO" id="GO:0005764">
    <property type="term" value="C:lysosome"/>
    <property type="evidence" value="ECO:0007669"/>
    <property type="project" value="UniProtKB-SubCell"/>
</dbReference>
<feature type="disulfide bond" evidence="16">
    <location>
        <begin position="436"/>
        <end position="445"/>
    </location>
</feature>
<keyword evidence="5" id="KW-0964">Secreted</keyword>
<reference evidence="19" key="2">
    <citation type="journal article" date="2014" name="Nat. Commun.">
        <title>The cavefish genome reveals candidate genes for eye loss.</title>
        <authorList>
            <person name="McGaugh S.E."/>
            <person name="Gross J.B."/>
            <person name="Aken B."/>
            <person name="Blin M."/>
            <person name="Borowsky R."/>
            <person name="Chalopin D."/>
            <person name="Hinaux H."/>
            <person name="Jeffery W.R."/>
            <person name="Keene A."/>
            <person name="Ma L."/>
            <person name="Minx P."/>
            <person name="Murphy D."/>
            <person name="O'Quin K.E."/>
            <person name="Retaux S."/>
            <person name="Rohner N."/>
            <person name="Searle S.M."/>
            <person name="Stahl B.A."/>
            <person name="Tabin C."/>
            <person name="Volff J.N."/>
            <person name="Yoshizawa M."/>
            <person name="Warren W.C."/>
        </authorList>
    </citation>
    <scope>NUCLEOTIDE SEQUENCE [LARGE SCALE GENOMIC DNA]</scope>
    <source>
        <strain evidence="19">female</strain>
    </source>
</reference>
<keyword evidence="11" id="KW-0458">Lysosome</keyword>
<reference evidence="18" key="3">
    <citation type="submission" date="2025-08" db="UniProtKB">
        <authorList>
            <consortium name="Ensembl"/>
        </authorList>
    </citation>
    <scope>IDENTIFICATION</scope>
</reference>
<dbReference type="InParanoid" id="A0A3B1JIY0"/>
<dbReference type="Pfam" id="PF01630">
    <property type="entry name" value="Glyco_hydro_56"/>
    <property type="match status" value="1"/>
</dbReference>
<dbReference type="FunFam" id="3.20.20.70:FF:000065">
    <property type="entry name" value="Hyaluronidase"/>
    <property type="match status" value="1"/>
</dbReference>
<dbReference type="GO" id="GO:0005975">
    <property type="term" value="P:carbohydrate metabolic process"/>
    <property type="evidence" value="ECO:0007669"/>
    <property type="project" value="UniProtKB-UniRule"/>
</dbReference>
<keyword evidence="12 17" id="KW-0326">Glycosidase</keyword>
<reference evidence="19" key="1">
    <citation type="submission" date="2013-03" db="EMBL/GenBank/DDBJ databases">
        <authorList>
            <person name="Jeffery W."/>
            <person name="Warren W."/>
            <person name="Wilson R.K."/>
        </authorList>
    </citation>
    <scope>NUCLEOTIDE SEQUENCE</scope>
    <source>
        <strain evidence="19">female</strain>
    </source>
</reference>
<reference evidence="18" key="4">
    <citation type="submission" date="2025-09" db="UniProtKB">
        <authorList>
            <consortium name="Ensembl"/>
        </authorList>
    </citation>
    <scope>IDENTIFICATION</scope>
</reference>
<dbReference type="GO" id="GO:0031410">
    <property type="term" value="C:cytoplasmic vesicle"/>
    <property type="evidence" value="ECO:0007669"/>
    <property type="project" value="TreeGrafter"/>
</dbReference>
<dbReference type="PANTHER" id="PTHR11769:SF23">
    <property type="entry name" value="HYALURONIDASE-1"/>
    <property type="match status" value="1"/>
</dbReference>
<evidence type="ECO:0000256" key="14">
    <source>
        <dbReference type="PIRSR" id="PIRSR038193-1"/>
    </source>
</evidence>
<feature type="active site" description="Proton donor" evidence="14">
    <location>
        <position position="136"/>
    </location>
</feature>
<evidence type="ECO:0000256" key="13">
    <source>
        <dbReference type="PIRNR" id="PIRNR038193"/>
    </source>
</evidence>
<organism evidence="18 19">
    <name type="scientific">Astyanax mexicanus</name>
    <name type="common">Blind cave fish</name>
    <name type="synonym">Astyanax fasciatus mexicanus</name>
    <dbReference type="NCBI Taxonomy" id="7994"/>
    <lineage>
        <taxon>Eukaryota</taxon>
        <taxon>Metazoa</taxon>
        <taxon>Chordata</taxon>
        <taxon>Craniata</taxon>
        <taxon>Vertebrata</taxon>
        <taxon>Euteleostomi</taxon>
        <taxon>Actinopterygii</taxon>
        <taxon>Neopterygii</taxon>
        <taxon>Teleostei</taxon>
        <taxon>Ostariophysi</taxon>
        <taxon>Characiformes</taxon>
        <taxon>Characoidei</taxon>
        <taxon>Acestrorhamphidae</taxon>
        <taxon>Acestrorhamphinae</taxon>
        <taxon>Astyanax</taxon>
    </lineage>
</organism>
<evidence type="ECO:0000256" key="8">
    <source>
        <dbReference type="ARBA" id="ARBA00022801"/>
    </source>
</evidence>
<evidence type="ECO:0000256" key="2">
    <source>
        <dbReference type="ARBA" id="ARBA00004371"/>
    </source>
</evidence>
<dbReference type="GeneTree" id="ENSGT01020000230364"/>
<comment type="similarity">
    <text evidence="4 13 17">Belongs to the glycosyl hydrolase 56 family.</text>
</comment>
<evidence type="ECO:0000256" key="11">
    <source>
        <dbReference type="ARBA" id="ARBA00023228"/>
    </source>
</evidence>
<comment type="subcellular location">
    <subcellularLocation>
        <location evidence="2">Lysosome</location>
    </subcellularLocation>
    <subcellularLocation>
        <location evidence="3">Secreted</location>
    </subcellularLocation>
</comment>
<dbReference type="GO" id="GO:0005576">
    <property type="term" value="C:extracellular region"/>
    <property type="evidence" value="ECO:0007669"/>
    <property type="project" value="UniProtKB-SubCell"/>
</dbReference>
<feature type="disulfide bond" evidence="16">
    <location>
        <begin position="212"/>
        <end position="227"/>
    </location>
</feature>
<feature type="glycosylation site" description="N-linked (GlcNAc...) asparagine" evidence="15">
    <location>
        <position position="357"/>
    </location>
</feature>
<keyword evidence="8 17" id="KW-0378">Hydrolase</keyword>
<evidence type="ECO:0000256" key="1">
    <source>
        <dbReference type="ARBA" id="ARBA00000251"/>
    </source>
</evidence>
<dbReference type="PIRSF" id="PIRSF038193">
    <property type="entry name" value="Hyaluronidase"/>
    <property type="match status" value="1"/>
</dbReference>
<feature type="disulfide bond" evidence="16">
    <location>
        <begin position="365"/>
        <end position="376"/>
    </location>
</feature>
<keyword evidence="7" id="KW-0732">Signal</keyword>
<dbReference type="SUPFAM" id="SSF51445">
    <property type="entry name" value="(Trans)glycosidases"/>
    <property type="match status" value="1"/>
</dbReference>
<evidence type="ECO:0000313" key="18">
    <source>
        <dbReference type="Ensembl" id="ENSAMXP00000042367.1"/>
    </source>
</evidence>
<name>A0A3B1JIY0_ASTMX</name>
<dbReference type="STRING" id="7994.ENSAMXP00000042367"/>
<comment type="catalytic activity">
    <reaction evidence="1 17">
        <text>Random hydrolysis of (1-&gt;4)-linkages between N-acetyl-beta-D-glucosamine and D-glucuronate residues in hyaluronate.</text>
        <dbReference type="EC" id="3.2.1.35"/>
    </reaction>
</comment>
<evidence type="ECO:0000256" key="5">
    <source>
        <dbReference type="ARBA" id="ARBA00022525"/>
    </source>
</evidence>
<evidence type="ECO:0000256" key="17">
    <source>
        <dbReference type="RuleBase" id="RU610713"/>
    </source>
</evidence>
<evidence type="ECO:0000256" key="15">
    <source>
        <dbReference type="PIRSR" id="PIRSR038193-2"/>
    </source>
</evidence>
<dbReference type="PRINTS" id="PR00846">
    <property type="entry name" value="GLHYDRLASE56"/>
</dbReference>
<accession>A0A3B1JIY0</accession>
<dbReference type="Gene3D" id="3.20.20.70">
    <property type="entry name" value="Aldolase class I"/>
    <property type="match status" value="1"/>
</dbReference>
<keyword evidence="6" id="KW-0245">EGF-like domain</keyword>
<feature type="disulfide bond" evidence="16">
    <location>
        <begin position="48"/>
        <end position="340"/>
    </location>
</feature>
<evidence type="ECO:0000256" key="12">
    <source>
        <dbReference type="ARBA" id="ARBA00023295"/>
    </source>
</evidence>
<dbReference type="EC" id="3.2.1.35" evidence="17"/>
<dbReference type="PANTHER" id="PTHR11769">
    <property type="entry name" value="HYALURONIDASE"/>
    <property type="match status" value="1"/>
</dbReference>
<dbReference type="GO" id="GO:0004415">
    <property type="term" value="F:hyalurononglucosaminidase activity"/>
    <property type="evidence" value="ECO:0007669"/>
    <property type="project" value="UniProtKB-UniRule"/>
</dbReference>
<evidence type="ECO:0000256" key="10">
    <source>
        <dbReference type="ARBA" id="ARBA00023180"/>
    </source>
</evidence>
<protein>
    <recommendedName>
        <fullName evidence="17">Hyaluronidase</fullName>
        <ecNumber evidence="17">3.2.1.35</ecNumber>
    </recommendedName>
</protein>
<keyword evidence="10" id="KW-0325">Glycoprotein</keyword>
<dbReference type="InterPro" id="IPR018155">
    <property type="entry name" value="Hyaluronidase"/>
</dbReference>
<evidence type="ECO:0000256" key="9">
    <source>
        <dbReference type="ARBA" id="ARBA00023157"/>
    </source>
</evidence>
<evidence type="ECO:0000256" key="16">
    <source>
        <dbReference type="PIRSR" id="PIRSR038193-3"/>
    </source>
</evidence>
<dbReference type="InterPro" id="IPR017853">
    <property type="entry name" value="GH"/>
</dbReference>
<feature type="disulfide bond" evidence="16">
    <location>
        <begin position="370"/>
        <end position="434"/>
    </location>
</feature>
<evidence type="ECO:0000256" key="7">
    <source>
        <dbReference type="ARBA" id="ARBA00022729"/>
    </source>
</evidence>
<evidence type="ECO:0000313" key="19">
    <source>
        <dbReference type="Proteomes" id="UP000018467"/>
    </source>
</evidence>
<dbReference type="Proteomes" id="UP000018467">
    <property type="component" value="Unassembled WGS sequence"/>
</dbReference>
<keyword evidence="19" id="KW-1185">Reference proteome</keyword>
<dbReference type="GO" id="GO:0030214">
    <property type="term" value="P:hyaluronan catabolic process"/>
    <property type="evidence" value="ECO:0007669"/>
    <property type="project" value="TreeGrafter"/>
</dbReference>
<evidence type="ECO:0000256" key="3">
    <source>
        <dbReference type="ARBA" id="ARBA00004613"/>
    </source>
</evidence>